<keyword evidence="4" id="KW-0810">Translation regulation</keyword>
<evidence type="ECO:0000256" key="3">
    <source>
        <dbReference type="ARBA" id="ARBA00017359"/>
    </source>
</evidence>
<evidence type="ECO:0000313" key="9">
    <source>
        <dbReference type="EMBL" id="SCU92933.1"/>
    </source>
</evidence>
<dbReference type="STRING" id="1230905.A0A1G4JQ71"/>
<dbReference type="Proteomes" id="UP000191024">
    <property type="component" value="Chromosome E"/>
</dbReference>
<organism evidence="9 10">
    <name type="scientific">Lachancea mirantina</name>
    <dbReference type="NCBI Taxonomy" id="1230905"/>
    <lineage>
        <taxon>Eukaryota</taxon>
        <taxon>Fungi</taxon>
        <taxon>Dikarya</taxon>
        <taxon>Ascomycota</taxon>
        <taxon>Saccharomycotina</taxon>
        <taxon>Saccharomycetes</taxon>
        <taxon>Saccharomycetales</taxon>
        <taxon>Saccharomycetaceae</taxon>
        <taxon>Lachancea</taxon>
    </lineage>
</organism>
<evidence type="ECO:0000256" key="5">
    <source>
        <dbReference type="ARBA" id="ARBA00023015"/>
    </source>
</evidence>
<protein>
    <recommendedName>
        <fullName evidence="3">Enhancer of translation termination 1</fullName>
    </recommendedName>
</protein>
<evidence type="ECO:0000256" key="8">
    <source>
        <dbReference type="SAM" id="MobiDB-lite"/>
    </source>
</evidence>
<evidence type="ECO:0000256" key="1">
    <source>
        <dbReference type="ARBA" id="ARBA00004123"/>
    </source>
</evidence>
<keyword evidence="10" id="KW-1185">Reference proteome</keyword>
<dbReference type="EMBL" id="LT598465">
    <property type="protein sequence ID" value="SCU92933.1"/>
    <property type="molecule type" value="Genomic_DNA"/>
</dbReference>
<dbReference type="GO" id="GO:2000640">
    <property type="term" value="P:positive regulation of SREBP signaling pathway"/>
    <property type="evidence" value="ECO:0007669"/>
    <property type="project" value="TreeGrafter"/>
</dbReference>
<feature type="region of interest" description="Disordered" evidence="8">
    <location>
        <begin position="1"/>
        <end position="36"/>
    </location>
</feature>
<evidence type="ECO:0000256" key="6">
    <source>
        <dbReference type="ARBA" id="ARBA00023163"/>
    </source>
</evidence>
<proteinExistence type="inferred from homology"/>
<keyword evidence="5" id="KW-0805">Transcription regulation</keyword>
<dbReference type="GO" id="GO:0005634">
    <property type="term" value="C:nucleus"/>
    <property type="evidence" value="ECO:0007669"/>
    <property type="project" value="UniProtKB-SubCell"/>
</dbReference>
<dbReference type="PANTHER" id="PTHR28290:SF1">
    <property type="entry name" value="ENHANCER OF TRANSLATION TERMINATION 1"/>
    <property type="match status" value="1"/>
</dbReference>
<sequence length="416" mass="46916">MAKRSLGLGKQRKEAKKRKTGTQLSPEGTPVPGMSPANQLEIELEDGIDPDDELAQLQGLWKTYFQSDRDDELVLNGIVHECDRMLRAANQQDKSETSLTVNDEFYAIYALALSELTIFKAGQDDSAKEVSGFFDAALEMCEKGLEEFPDSRALRLARAKILLQRIPLEYISDLDVTSEQADKLKLHELVERAQTDFQLLESDPELSFEILQLFDDLVDIVENYGHEKDIEEGLDSDDEDELEIVDLSTKHPLYLVRENLSAHHEWLRNQLANLASQLEKREKSLKSTLFHPVSRRLGQLYLKAAEKPSQVFLTLAYDNDDDNLTEVDGLDMTDAQKTAIEFTSKGVNHLENAKKEDDPQTWVDVAEAIIDLGNLYDAESADQEECYKKAEGILRKANKATHGKFQNVLDNLVASG</sequence>
<dbReference type="Pfam" id="PF12753">
    <property type="entry name" value="Nro1"/>
    <property type="match status" value="1"/>
</dbReference>
<name>A0A1G4JQ71_9SACH</name>
<keyword evidence="7" id="KW-0539">Nucleus</keyword>
<accession>A0A1G4JQ71</accession>
<dbReference type="InterPro" id="IPR024318">
    <property type="entry name" value="Nro1/ETT1"/>
</dbReference>
<comment type="similarity">
    <text evidence="2">Belongs to the ETT1 family.</text>
</comment>
<dbReference type="OrthoDB" id="5598057at2759"/>
<dbReference type="PANTHER" id="PTHR28290">
    <property type="entry name" value="ENHANCER OF TRANSLATION TERMINATION 1"/>
    <property type="match status" value="1"/>
</dbReference>
<evidence type="ECO:0000313" key="10">
    <source>
        <dbReference type="Proteomes" id="UP000191024"/>
    </source>
</evidence>
<keyword evidence="6" id="KW-0804">Transcription</keyword>
<evidence type="ECO:0000256" key="7">
    <source>
        <dbReference type="ARBA" id="ARBA00023242"/>
    </source>
</evidence>
<comment type="subcellular location">
    <subcellularLocation>
        <location evidence="1">Nucleus</location>
    </subcellularLocation>
</comment>
<gene>
    <name evidence="9" type="ORF">LAMI_0E12618G</name>
</gene>
<dbReference type="AlphaFoldDB" id="A0A1G4JQ71"/>
<evidence type="ECO:0000256" key="4">
    <source>
        <dbReference type="ARBA" id="ARBA00022845"/>
    </source>
</evidence>
<reference evidence="9 10" key="1">
    <citation type="submission" date="2016-03" db="EMBL/GenBank/DDBJ databases">
        <authorList>
            <person name="Devillers H."/>
        </authorList>
    </citation>
    <scope>NUCLEOTIDE SEQUENCE [LARGE SCALE GENOMIC DNA]</scope>
    <source>
        <strain evidence="9">CBS 11717</strain>
    </source>
</reference>
<evidence type="ECO:0000256" key="2">
    <source>
        <dbReference type="ARBA" id="ARBA00007273"/>
    </source>
</evidence>
<dbReference type="GO" id="GO:0006417">
    <property type="term" value="P:regulation of translation"/>
    <property type="evidence" value="ECO:0007669"/>
    <property type="project" value="UniProtKB-KW"/>
</dbReference>